<dbReference type="HAMAP" id="MF_00948">
    <property type="entry name" value="NusG"/>
    <property type="match status" value="1"/>
</dbReference>
<dbReference type="InterPro" id="IPR043425">
    <property type="entry name" value="NusG-like"/>
</dbReference>
<evidence type="ECO:0000259" key="8">
    <source>
        <dbReference type="SMART" id="SM00738"/>
    </source>
</evidence>
<feature type="domain" description="NusG-like N-terminal" evidence="8">
    <location>
        <begin position="7"/>
        <end position="115"/>
    </location>
</feature>
<proteinExistence type="inferred from homology"/>
<dbReference type="FunFam" id="3.30.70.940:FF:000002">
    <property type="entry name" value="Transcription termination/antitermination protein NusG"/>
    <property type="match status" value="1"/>
</dbReference>
<keyword evidence="2 5" id="KW-0889">Transcription antitermination</keyword>
<evidence type="ECO:0000313" key="11">
    <source>
        <dbReference type="Proteomes" id="UP000433181"/>
    </source>
</evidence>
<evidence type="ECO:0000256" key="7">
    <source>
        <dbReference type="RuleBase" id="RU000538"/>
    </source>
</evidence>
<dbReference type="CDD" id="cd06091">
    <property type="entry name" value="KOW_NusG"/>
    <property type="match status" value="1"/>
</dbReference>
<dbReference type="AlphaFoldDB" id="A0A6I2UFP1"/>
<keyword evidence="4 5" id="KW-0804">Transcription</keyword>
<dbReference type="GeneID" id="96778277"/>
<dbReference type="GO" id="GO:0031564">
    <property type="term" value="P:transcription antitermination"/>
    <property type="evidence" value="ECO:0007669"/>
    <property type="project" value="UniProtKB-UniRule"/>
</dbReference>
<name>A0A6I2UFP1_9FIRM</name>
<comment type="function">
    <text evidence="5 7">Participates in transcription elongation, termination and antitermination.</text>
</comment>
<dbReference type="PANTHER" id="PTHR30265">
    <property type="entry name" value="RHO-INTERACTING TRANSCRIPTION TERMINATION FACTOR NUSG"/>
    <property type="match status" value="1"/>
</dbReference>
<evidence type="ECO:0000256" key="4">
    <source>
        <dbReference type="ARBA" id="ARBA00023163"/>
    </source>
</evidence>
<dbReference type="Gene3D" id="3.30.70.940">
    <property type="entry name" value="NusG, N-terminal domain"/>
    <property type="match status" value="1"/>
</dbReference>
<protein>
    <recommendedName>
        <fullName evidence="5 6">Transcription termination/antitermination protein NusG</fullName>
    </recommendedName>
</protein>
<dbReference type="FunFam" id="2.30.30.30:FF:000002">
    <property type="entry name" value="Transcription termination/antitermination factor NusG"/>
    <property type="match status" value="1"/>
</dbReference>
<dbReference type="Proteomes" id="UP000433181">
    <property type="component" value="Unassembled WGS sequence"/>
</dbReference>
<dbReference type="GO" id="GO:0005829">
    <property type="term" value="C:cytosol"/>
    <property type="evidence" value="ECO:0007669"/>
    <property type="project" value="UniProtKB-ARBA"/>
</dbReference>
<evidence type="ECO:0000256" key="6">
    <source>
        <dbReference type="NCBIfam" id="TIGR00922"/>
    </source>
</evidence>
<dbReference type="GO" id="GO:0006353">
    <property type="term" value="P:DNA-templated transcription termination"/>
    <property type="evidence" value="ECO:0007669"/>
    <property type="project" value="UniProtKB-UniRule"/>
</dbReference>
<evidence type="ECO:0000313" key="10">
    <source>
        <dbReference type="EMBL" id="MSU08354.1"/>
    </source>
</evidence>
<gene>
    <name evidence="5 10" type="primary">nusG</name>
    <name evidence="10" type="ORF">FYJ84_05060</name>
</gene>
<dbReference type="GO" id="GO:0006354">
    <property type="term" value="P:DNA-templated transcription elongation"/>
    <property type="evidence" value="ECO:0007669"/>
    <property type="project" value="UniProtKB-UniRule"/>
</dbReference>
<evidence type="ECO:0000256" key="3">
    <source>
        <dbReference type="ARBA" id="ARBA00023015"/>
    </source>
</evidence>
<keyword evidence="11" id="KW-1185">Reference proteome</keyword>
<dbReference type="EMBL" id="VUNR01000007">
    <property type="protein sequence ID" value="MSU08354.1"/>
    <property type="molecule type" value="Genomic_DNA"/>
</dbReference>
<dbReference type="Pfam" id="PF00467">
    <property type="entry name" value="KOW"/>
    <property type="match status" value="1"/>
</dbReference>
<dbReference type="InterPro" id="IPR036735">
    <property type="entry name" value="NGN_dom_sf"/>
</dbReference>
<evidence type="ECO:0000256" key="5">
    <source>
        <dbReference type="HAMAP-Rule" id="MF_00948"/>
    </source>
</evidence>
<dbReference type="SUPFAM" id="SSF82679">
    <property type="entry name" value="N-utilization substance G protein NusG, N-terminal domain"/>
    <property type="match status" value="1"/>
</dbReference>
<dbReference type="PANTHER" id="PTHR30265:SF2">
    <property type="entry name" value="TRANSCRIPTION TERMINATION_ANTITERMINATION PROTEIN NUSG"/>
    <property type="match status" value="1"/>
</dbReference>
<dbReference type="InterPro" id="IPR014722">
    <property type="entry name" value="Rib_uL2_dom2"/>
</dbReference>
<feature type="domain" description="KOW" evidence="9">
    <location>
        <begin position="127"/>
        <end position="154"/>
    </location>
</feature>
<evidence type="ECO:0000256" key="2">
    <source>
        <dbReference type="ARBA" id="ARBA00022814"/>
    </source>
</evidence>
<evidence type="ECO:0000259" key="9">
    <source>
        <dbReference type="SMART" id="SM00739"/>
    </source>
</evidence>
<evidence type="ECO:0000256" key="1">
    <source>
        <dbReference type="ARBA" id="ARBA00022472"/>
    </source>
</evidence>
<accession>A0A6I2UFP1</accession>
<organism evidence="10 11">
    <name type="scientific">Anaerovibrio slackiae</name>
    <dbReference type="NCBI Taxonomy" id="2652309"/>
    <lineage>
        <taxon>Bacteria</taxon>
        <taxon>Bacillati</taxon>
        <taxon>Bacillota</taxon>
        <taxon>Negativicutes</taxon>
        <taxon>Selenomonadales</taxon>
        <taxon>Selenomonadaceae</taxon>
        <taxon>Anaerovibrio</taxon>
    </lineage>
</organism>
<dbReference type="Gene3D" id="2.30.30.30">
    <property type="match status" value="1"/>
</dbReference>
<dbReference type="RefSeq" id="WP_154406522.1">
    <property type="nucleotide sequence ID" value="NZ_JBGUUA010000082.1"/>
</dbReference>
<dbReference type="Pfam" id="PF02357">
    <property type="entry name" value="NusG"/>
    <property type="match status" value="1"/>
</dbReference>
<dbReference type="GO" id="GO:0032784">
    <property type="term" value="P:regulation of DNA-templated transcription elongation"/>
    <property type="evidence" value="ECO:0007669"/>
    <property type="project" value="InterPro"/>
</dbReference>
<dbReference type="InterPro" id="IPR006645">
    <property type="entry name" value="NGN-like_dom"/>
</dbReference>
<dbReference type="InterPro" id="IPR047050">
    <property type="entry name" value="NGN"/>
</dbReference>
<comment type="caution">
    <text evidence="10">The sequence shown here is derived from an EMBL/GenBank/DDBJ whole genome shotgun (WGS) entry which is preliminary data.</text>
</comment>
<dbReference type="SUPFAM" id="SSF50104">
    <property type="entry name" value="Translation proteins SH3-like domain"/>
    <property type="match status" value="1"/>
</dbReference>
<dbReference type="SMART" id="SM00738">
    <property type="entry name" value="NGN"/>
    <property type="match status" value="1"/>
</dbReference>
<comment type="similarity">
    <text evidence="5 7">Belongs to the NusG family.</text>
</comment>
<dbReference type="InterPro" id="IPR001062">
    <property type="entry name" value="Transcrpt_antiterm_NusG"/>
</dbReference>
<keyword evidence="3 5" id="KW-0805">Transcription regulation</keyword>
<keyword evidence="1 5" id="KW-0806">Transcription termination</keyword>
<dbReference type="CDD" id="cd09891">
    <property type="entry name" value="NGN_Bact_1"/>
    <property type="match status" value="1"/>
</dbReference>
<reference evidence="10 11" key="1">
    <citation type="submission" date="2019-08" db="EMBL/GenBank/DDBJ databases">
        <title>In-depth cultivation of the pig gut microbiome towards novel bacterial diversity and tailored functional studies.</title>
        <authorList>
            <person name="Wylensek D."/>
            <person name="Hitch T.C.A."/>
            <person name="Clavel T."/>
        </authorList>
    </citation>
    <scope>NUCLEOTIDE SEQUENCE [LARGE SCALE GENOMIC DNA]</scope>
    <source>
        <strain evidence="10 11">WCA-693-APC-5D-A</strain>
    </source>
</reference>
<dbReference type="InterPro" id="IPR008991">
    <property type="entry name" value="Translation_prot_SH3-like_sf"/>
</dbReference>
<dbReference type="PRINTS" id="PR00338">
    <property type="entry name" value="NUSGTNSCPFCT"/>
</dbReference>
<dbReference type="SMART" id="SM00739">
    <property type="entry name" value="KOW"/>
    <property type="match status" value="1"/>
</dbReference>
<sequence>MSENESARHWYVVHTYSGYENKVKANLEQKVQSMGLENEIFEVIIPVKDEIEKKDGVEKVTQRKIFPGYVLVNMIVNEKTWYDVRNTDGVTGFVGSGTKPIPLTEDEVDNILKEMGIEKAKVKLDIDVEVGETVKICSGPFENFAAKVISINEEKGKIKALVDMFGRETNVELDFDQVEKD</sequence>
<dbReference type="NCBIfam" id="TIGR00922">
    <property type="entry name" value="nusG"/>
    <property type="match status" value="1"/>
</dbReference>
<dbReference type="InterPro" id="IPR005824">
    <property type="entry name" value="KOW"/>
</dbReference>